<sequence>MTDDEAYHEPVRGVQSGRGGVPVNRSAVWQSWPLEEVTADHREKMAEKSREMWQSWPLEEVTAAEARFHLDTSTRGTSLRRGAGRCGPTSRVAANNSGDVMLGAANPQRPHSNQHFDILQRCRLHLVSERTQGAAIVPNGI</sequence>
<dbReference type="EMBL" id="JAXBLV010000056">
    <property type="protein sequence ID" value="MDY3558772.1"/>
    <property type="molecule type" value="Genomic_DNA"/>
</dbReference>
<evidence type="ECO:0000313" key="2">
    <source>
        <dbReference type="EMBL" id="MDY3558772.1"/>
    </source>
</evidence>
<dbReference type="Proteomes" id="UP001272242">
    <property type="component" value="Unassembled WGS sequence"/>
</dbReference>
<evidence type="ECO:0000313" key="3">
    <source>
        <dbReference type="Proteomes" id="UP001272242"/>
    </source>
</evidence>
<protein>
    <submittedName>
        <fullName evidence="2">Uncharacterized protein</fullName>
    </submittedName>
</protein>
<accession>A0ABU5ETY3</accession>
<feature type="region of interest" description="Disordered" evidence="1">
    <location>
        <begin position="72"/>
        <end position="94"/>
    </location>
</feature>
<proteinExistence type="predicted"/>
<evidence type="ECO:0000256" key="1">
    <source>
        <dbReference type="SAM" id="MobiDB-lite"/>
    </source>
</evidence>
<name>A0ABU5ETY3_9BACT</name>
<comment type="caution">
    <text evidence="2">The sequence shown here is derived from an EMBL/GenBank/DDBJ whole genome shotgun (WGS) entry which is preliminary data.</text>
</comment>
<organism evidence="2 3">
    <name type="scientific">Gemmata algarum</name>
    <dbReference type="NCBI Taxonomy" id="2975278"/>
    <lineage>
        <taxon>Bacteria</taxon>
        <taxon>Pseudomonadati</taxon>
        <taxon>Planctomycetota</taxon>
        <taxon>Planctomycetia</taxon>
        <taxon>Gemmatales</taxon>
        <taxon>Gemmataceae</taxon>
        <taxon>Gemmata</taxon>
    </lineage>
</organism>
<dbReference type="RefSeq" id="WP_320685652.1">
    <property type="nucleotide sequence ID" value="NZ_JAXBLV010000056.1"/>
</dbReference>
<reference evidence="3" key="1">
    <citation type="journal article" date="2023" name="Mar. Drugs">
        <title>Gemmata algarum, a Novel Planctomycete Isolated from an Algal Mat, Displays Antimicrobial Activity.</title>
        <authorList>
            <person name="Kumar G."/>
            <person name="Kallscheuer N."/>
            <person name="Kashif M."/>
            <person name="Ahamad S."/>
            <person name="Jagadeeshwari U."/>
            <person name="Pannikurungottu S."/>
            <person name="Haufschild T."/>
            <person name="Kabuu M."/>
            <person name="Sasikala C."/>
            <person name="Jogler C."/>
            <person name="Ramana C."/>
        </authorList>
    </citation>
    <scope>NUCLEOTIDE SEQUENCE [LARGE SCALE GENOMIC DNA]</scope>
    <source>
        <strain evidence="3">JC673</strain>
    </source>
</reference>
<keyword evidence="3" id="KW-1185">Reference proteome</keyword>
<gene>
    <name evidence="2" type="ORF">R5W23_005929</name>
</gene>